<dbReference type="InterPro" id="IPR033118">
    <property type="entry name" value="EXPERA"/>
</dbReference>
<protein>
    <recommendedName>
        <fullName evidence="9">EXPERA domain-containing protein</fullName>
    </recommendedName>
</protein>
<evidence type="ECO:0000313" key="10">
    <source>
        <dbReference type="EMBL" id="SAM04910.1"/>
    </source>
</evidence>
<accession>A0A168QK02</accession>
<reference evidence="10" key="1">
    <citation type="submission" date="2016-04" db="EMBL/GenBank/DDBJ databases">
        <authorList>
            <person name="Evans L.H."/>
            <person name="Alamgir A."/>
            <person name="Owens N."/>
            <person name="Weber N.D."/>
            <person name="Virtaneva K."/>
            <person name="Barbian K."/>
            <person name="Babar A."/>
            <person name="Rosenke K."/>
        </authorList>
    </citation>
    <scope>NUCLEOTIDE SEQUENCE [LARGE SCALE GENOMIC DNA]</scope>
    <source>
        <strain evidence="10">CBS 101.48</strain>
    </source>
</reference>
<evidence type="ECO:0000256" key="6">
    <source>
        <dbReference type="PROSITE-ProRule" id="PRU01087"/>
    </source>
</evidence>
<evidence type="ECO:0000256" key="2">
    <source>
        <dbReference type="ARBA" id="ARBA00008337"/>
    </source>
</evidence>
<comment type="similarity">
    <text evidence="2">Belongs to the EBP family.</text>
</comment>
<dbReference type="EMBL" id="LT554417">
    <property type="protein sequence ID" value="SAM04910.1"/>
    <property type="molecule type" value="Genomic_DNA"/>
</dbReference>
<dbReference type="Pfam" id="PF05241">
    <property type="entry name" value="EBP"/>
    <property type="match status" value="1"/>
</dbReference>
<feature type="compositionally biased region" description="Polar residues" evidence="7">
    <location>
        <begin position="209"/>
        <end position="218"/>
    </location>
</feature>
<feature type="region of interest" description="Disordered" evidence="7">
    <location>
        <begin position="209"/>
        <end position="229"/>
    </location>
</feature>
<dbReference type="PANTHER" id="PTHR14207">
    <property type="entry name" value="STEROL ISOMERASE"/>
    <property type="match status" value="1"/>
</dbReference>
<feature type="transmembrane region" description="Helical" evidence="8">
    <location>
        <begin position="46"/>
        <end position="65"/>
    </location>
</feature>
<evidence type="ECO:0000259" key="9">
    <source>
        <dbReference type="PROSITE" id="PS51751"/>
    </source>
</evidence>
<dbReference type="PANTHER" id="PTHR14207:SF1">
    <property type="entry name" value="EMOPAMIL-BINDING PROTEIN-LIKE"/>
    <property type="match status" value="1"/>
</dbReference>
<feature type="transmembrane region" description="Helical" evidence="8">
    <location>
        <begin position="101"/>
        <end position="120"/>
    </location>
</feature>
<dbReference type="AlphaFoldDB" id="A0A168QK02"/>
<dbReference type="InParanoid" id="A0A168QK02"/>
<feature type="transmembrane region" description="Helical" evidence="8">
    <location>
        <begin position="132"/>
        <end position="149"/>
    </location>
</feature>
<evidence type="ECO:0000256" key="4">
    <source>
        <dbReference type="ARBA" id="ARBA00022989"/>
    </source>
</evidence>
<gene>
    <name evidence="10" type="primary">ABSGL_10776.1 scaffold 12033</name>
</gene>
<dbReference type="GO" id="GO:0005783">
    <property type="term" value="C:endoplasmic reticulum"/>
    <property type="evidence" value="ECO:0007669"/>
    <property type="project" value="TreeGrafter"/>
</dbReference>
<sequence>MFIDPALIDEVTIYSLLAVLAILVVSLLASRLLLSPSSSKVDHATFVWFTFDALIHFIFEGSFVYHSTFGRTVNTGTDMFALLWQEYTKADERWGFADPTVVSIELMTVFVDGFLCLLILRQLIKNDPSRHFWIVVISVIEIVGGWMTFAPEWLTGSAYLNTHIWLWHYIYLWFFNGLWVVIPLALIVHSYNAIILGLSANQSAPIKVNAKTSNSGTSKKQKKQNPAQRELPFDRFHPSLYHSRRLNFAANNTQPVIQPITHNPAYNLCCQTNFVALEGTASAFIDWLMD</sequence>
<evidence type="ECO:0000256" key="5">
    <source>
        <dbReference type="ARBA" id="ARBA00023136"/>
    </source>
</evidence>
<proteinExistence type="inferred from homology"/>
<dbReference type="STRING" id="4829.A0A168QK02"/>
<dbReference type="OMA" id="MEEAAHP"/>
<feature type="domain" description="EXPERA" evidence="9">
    <location>
        <begin position="41"/>
        <end position="187"/>
    </location>
</feature>
<keyword evidence="5 6" id="KW-0472">Membrane</keyword>
<keyword evidence="11" id="KW-1185">Reference proteome</keyword>
<feature type="transmembrane region" description="Helical" evidence="8">
    <location>
        <begin position="169"/>
        <end position="188"/>
    </location>
</feature>
<evidence type="ECO:0000256" key="8">
    <source>
        <dbReference type="SAM" id="Phobius"/>
    </source>
</evidence>
<dbReference type="GO" id="GO:0016125">
    <property type="term" value="P:sterol metabolic process"/>
    <property type="evidence" value="ECO:0007669"/>
    <property type="project" value="InterPro"/>
</dbReference>
<dbReference type="Proteomes" id="UP000078561">
    <property type="component" value="Unassembled WGS sequence"/>
</dbReference>
<dbReference type="PROSITE" id="PS51751">
    <property type="entry name" value="EXPERA"/>
    <property type="match status" value="1"/>
</dbReference>
<dbReference type="OrthoDB" id="58557at2759"/>
<organism evidence="10">
    <name type="scientific">Absidia glauca</name>
    <name type="common">Pin mould</name>
    <dbReference type="NCBI Taxonomy" id="4829"/>
    <lineage>
        <taxon>Eukaryota</taxon>
        <taxon>Fungi</taxon>
        <taxon>Fungi incertae sedis</taxon>
        <taxon>Mucoromycota</taxon>
        <taxon>Mucoromycotina</taxon>
        <taxon>Mucoromycetes</taxon>
        <taxon>Mucorales</taxon>
        <taxon>Cunninghamellaceae</taxon>
        <taxon>Absidia</taxon>
    </lineage>
</organism>
<evidence type="ECO:0000313" key="11">
    <source>
        <dbReference type="Proteomes" id="UP000078561"/>
    </source>
</evidence>
<dbReference type="GO" id="GO:0016020">
    <property type="term" value="C:membrane"/>
    <property type="evidence" value="ECO:0007669"/>
    <property type="project" value="UniProtKB-SubCell"/>
</dbReference>
<name>A0A168QK02_ABSGL</name>
<dbReference type="GO" id="GO:0047750">
    <property type="term" value="F:cholestenol delta-isomerase activity"/>
    <property type="evidence" value="ECO:0007669"/>
    <property type="project" value="InterPro"/>
</dbReference>
<comment type="subcellular location">
    <subcellularLocation>
        <location evidence="1">Membrane</location>
        <topology evidence="1">Multi-pass membrane protein</topology>
    </subcellularLocation>
</comment>
<evidence type="ECO:0000256" key="7">
    <source>
        <dbReference type="SAM" id="MobiDB-lite"/>
    </source>
</evidence>
<dbReference type="InterPro" id="IPR007905">
    <property type="entry name" value="EBP"/>
</dbReference>
<keyword evidence="4 6" id="KW-1133">Transmembrane helix</keyword>
<keyword evidence="3 6" id="KW-0812">Transmembrane</keyword>
<feature type="transmembrane region" description="Helical" evidence="8">
    <location>
        <begin position="12"/>
        <end position="34"/>
    </location>
</feature>
<evidence type="ECO:0000256" key="1">
    <source>
        <dbReference type="ARBA" id="ARBA00004141"/>
    </source>
</evidence>
<evidence type="ECO:0000256" key="3">
    <source>
        <dbReference type="ARBA" id="ARBA00022692"/>
    </source>
</evidence>